<name>A0ABV2EJH0_9CAUL</name>
<sequence>MNIWKHREQIGLALLALLAFTGLTLAMALAFMDKPTGGALCGALGLLLLAFLQLSRFKAFKGLGFEAELWEDKQKEAAELVERTRDLLGVLSTTMLTAAPRLGRLGTAFSRRELLDLAQEVEQLLVEAGAPEASNPRLRGEIDRLISWDLARETTGTLGKEIRQRAEQLRAEISQRFGSPISDAEGFGRELERVRTLQACTIDPKDLDPLNRGQWAADISARITALPEFTEAEKASLRNQVNDSLLDLEAWTNGRNVRRPETFFNPRPRE</sequence>
<keyword evidence="1" id="KW-0472">Membrane</keyword>
<evidence type="ECO:0000313" key="3">
    <source>
        <dbReference type="Proteomes" id="UP001549110"/>
    </source>
</evidence>
<keyword evidence="1" id="KW-1133">Transmembrane helix</keyword>
<comment type="caution">
    <text evidence="2">The sequence shown here is derived from an EMBL/GenBank/DDBJ whole genome shotgun (WGS) entry which is preliminary data.</text>
</comment>
<keyword evidence="3" id="KW-1185">Reference proteome</keyword>
<evidence type="ECO:0000256" key="1">
    <source>
        <dbReference type="SAM" id="Phobius"/>
    </source>
</evidence>
<evidence type="ECO:0000313" key="2">
    <source>
        <dbReference type="EMBL" id="MET3527191.1"/>
    </source>
</evidence>
<proteinExistence type="predicted"/>
<gene>
    <name evidence="2" type="ORF">ABID41_002286</name>
</gene>
<accession>A0ABV2EJH0</accession>
<dbReference type="RefSeq" id="WP_354297692.1">
    <property type="nucleotide sequence ID" value="NZ_JBEPLU010000001.1"/>
</dbReference>
<dbReference type="Proteomes" id="UP001549110">
    <property type="component" value="Unassembled WGS sequence"/>
</dbReference>
<reference evidence="2 3" key="1">
    <citation type="submission" date="2024-06" db="EMBL/GenBank/DDBJ databases">
        <title>Genomic Encyclopedia of Type Strains, Phase IV (KMG-IV): sequencing the most valuable type-strain genomes for metagenomic binning, comparative biology and taxonomic classification.</title>
        <authorList>
            <person name="Goeker M."/>
        </authorList>
    </citation>
    <scope>NUCLEOTIDE SEQUENCE [LARGE SCALE GENOMIC DNA]</scope>
    <source>
        <strain evidence="2 3">DSM 17809</strain>
    </source>
</reference>
<keyword evidence="1" id="KW-0812">Transmembrane</keyword>
<protein>
    <submittedName>
        <fullName evidence="2">Uncharacterized protein</fullName>
    </submittedName>
</protein>
<dbReference type="EMBL" id="JBEPLU010000001">
    <property type="protein sequence ID" value="MET3527191.1"/>
    <property type="molecule type" value="Genomic_DNA"/>
</dbReference>
<organism evidence="2 3">
    <name type="scientific">Phenylobacterium koreense</name>
    <dbReference type="NCBI Taxonomy" id="266125"/>
    <lineage>
        <taxon>Bacteria</taxon>
        <taxon>Pseudomonadati</taxon>
        <taxon>Pseudomonadota</taxon>
        <taxon>Alphaproteobacteria</taxon>
        <taxon>Caulobacterales</taxon>
        <taxon>Caulobacteraceae</taxon>
        <taxon>Phenylobacterium</taxon>
    </lineage>
</organism>
<feature type="transmembrane region" description="Helical" evidence="1">
    <location>
        <begin position="36"/>
        <end position="54"/>
    </location>
</feature>